<organism evidence="1 2">
    <name type="scientific">Reyranella humidisoli</name>
    <dbReference type="NCBI Taxonomy" id="2849149"/>
    <lineage>
        <taxon>Bacteria</taxon>
        <taxon>Pseudomonadati</taxon>
        <taxon>Pseudomonadota</taxon>
        <taxon>Alphaproteobacteria</taxon>
        <taxon>Hyphomicrobiales</taxon>
        <taxon>Reyranellaceae</taxon>
        <taxon>Reyranella</taxon>
    </lineage>
</organism>
<reference evidence="1 2" key="1">
    <citation type="submission" date="2021-06" db="EMBL/GenBank/DDBJ databases">
        <authorList>
            <person name="Lee D.H."/>
        </authorList>
    </citation>
    <scope>NUCLEOTIDE SEQUENCE [LARGE SCALE GENOMIC DNA]</scope>
    <source>
        <strain evidence="1 2">MMS21-HV4-11</strain>
    </source>
</reference>
<protein>
    <submittedName>
        <fullName evidence="1">DUF4202 domain-containing protein</fullName>
    </submittedName>
</protein>
<dbReference type="Proteomes" id="UP000727907">
    <property type="component" value="Unassembled WGS sequence"/>
</dbReference>
<dbReference type="PANTHER" id="PTHR41729">
    <property type="entry name" value="GLUTAMYL-TRNA SYNTHETASE"/>
    <property type="match status" value="1"/>
</dbReference>
<accession>A0ABS6IRH6</accession>
<sequence length="199" mass="22583">MTPLSPRFDAVIADIDAANAQDPRQMQLAGAMRPREVVYSERMSDCLPRLYPEASEALRIAARAQHIRRWQIPRKDYPLGREGYNAWRSACRDHHASLTSAVMRRHGYADEEIAQVVKIIRKEQLKRDPESQALENVVAVVFVEHYLDEFIAEHKDYDDAKLADILRKTLRKMDATGHAAALGLNLPESTARLIGLALK</sequence>
<dbReference type="PANTHER" id="PTHR41729:SF1">
    <property type="entry name" value="GLUTAMYL-TRNA SYNTHETASE"/>
    <property type="match status" value="1"/>
</dbReference>
<comment type="caution">
    <text evidence="1">The sequence shown here is derived from an EMBL/GenBank/DDBJ whole genome shotgun (WGS) entry which is preliminary data.</text>
</comment>
<gene>
    <name evidence="1" type="ORF">KQ910_25715</name>
</gene>
<keyword evidence="2" id="KW-1185">Reference proteome</keyword>
<dbReference type="EMBL" id="JAHOPB010000003">
    <property type="protein sequence ID" value="MBU8877192.1"/>
    <property type="molecule type" value="Genomic_DNA"/>
</dbReference>
<evidence type="ECO:0000313" key="2">
    <source>
        <dbReference type="Proteomes" id="UP000727907"/>
    </source>
</evidence>
<proteinExistence type="predicted"/>
<name>A0ABS6IRH6_9HYPH</name>
<evidence type="ECO:0000313" key="1">
    <source>
        <dbReference type="EMBL" id="MBU8877192.1"/>
    </source>
</evidence>
<dbReference type="InterPro" id="IPR025255">
    <property type="entry name" value="DUF4202"/>
</dbReference>
<dbReference type="Pfam" id="PF13875">
    <property type="entry name" value="DUF4202"/>
    <property type="match status" value="1"/>
</dbReference>